<evidence type="ECO:0000256" key="1">
    <source>
        <dbReference type="SAM" id="MobiDB-lite"/>
    </source>
</evidence>
<gene>
    <name evidence="2" type="ORF">OBRU01_16371</name>
</gene>
<proteinExistence type="predicted"/>
<keyword evidence="3" id="KW-1185">Reference proteome</keyword>
<dbReference type="STRING" id="104452.A0A0L7L372"/>
<evidence type="ECO:0000313" key="3">
    <source>
        <dbReference type="Proteomes" id="UP000037510"/>
    </source>
</evidence>
<reference evidence="2 3" key="1">
    <citation type="journal article" date="2015" name="Genome Biol. Evol.">
        <title>The genome of winter moth (Operophtera brumata) provides a genomic perspective on sexual dimorphism and phenology.</title>
        <authorList>
            <person name="Derks M.F."/>
            <person name="Smit S."/>
            <person name="Salis L."/>
            <person name="Schijlen E."/>
            <person name="Bossers A."/>
            <person name="Mateman C."/>
            <person name="Pijl A.S."/>
            <person name="de Ridder D."/>
            <person name="Groenen M.A."/>
            <person name="Visser M.E."/>
            <person name="Megens H.J."/>
        </authorList>
    </citation>
    <scope>NUCLEOTIDE SEQUENCE [LARGE SCALE GENOMIC DNA]</scope>
    <source>
        <strain evidence="2">WM2013NL</strain>
        <tissue evidence="2">Head and thorax</tissue>
    </source>
</reference>
<feature type="region of interest" description="Disordered" evidence="1">
    <location>
        <begin position="359"/>
        <end position="382"/>
    </location>
</feature>
<accession>A0A0L7L372</accession>
<feature type="compositionally biased region" description="Low complexity" evidence="1">
    <location>
        <begin position="363"/>
        <end position="372"/>
    </location>
</feature>
<dbReference type="Proteomes" id="UP000037510">
    <property type="component" value="Unassembled WGS sequence"/>
</dbReference>
<comment type="caution">
    <text evidence="2">The sequence shown here is derived from an EMBL/GenBank/DDBJ whole genome shotgun (WGS) entry which is preliminary data.</text>
</comment>
<sequence length="727" mass="82722">MADDLLLRAAFTEPVLVMCSLPEHGSMPPSPSKQVDPRYHAKEALQLLPLNGSIRVRRTQLGFENEKRMFLSARLQKALTFCQLNVDNWIRQISYANPSVLKKTADDLKDDHEPVKFEKERKFTLQGLKIDTSRLFGKSEKVLKDIPDETEGSIIFLSKNELEHMNYDVYSDDEGKDEKSEEKHEEQFSSDKMHVFREDSSQKKHKWFKNFKLMKSTEKLDEKITAIEISDGSRDVKDPFDPLGEKHSSIERYQDMAKLIGDKFGAARKSDGTAEKSHSYKSLTTSSSDMGTSQCSSNHKKPVLTKSVSVQTGIPDNSEDDSGIHMKHGKKNLSVDQINYCGSMESDTSSGRKLKSLDENMLKKSSASKSSSNLERRQRIQPDLIPEKAIDKSESYNQIQSCEEINMFGVGSLYNDSDFEINYKQHSFITEKLCSEFHVKTKRVLSKSTSNLLHPKKATDKKEGSNSNSMPTKTERSIETDKLVNFRKKIDKPRAPTPKSEIEDELTALDISEEEPPQFKVRRSISSIQKRKLPVIEDLPYGQVADAVRLEEEKIESDTNSDNIYAEICPPNGNKTDEEYDNSIDILANDPVICNVKKEVTIRNDERARQMIENQENPFRHIEVVVIEKTTDFDLDTSSVTSSEDEVEIECNNDVTVTVDSWDTDQKIHAIRLEITSNMDDYPIDNESQERSEVSLSNNLSKDNLSFSNSIHLNGTYPNEAIYDTLK</sequence>
<name>A0A0L7L372_OPEBR</name>
<protein>
    <submittedName>
        <fullName evidence="2">Uncharacterized protein</fullName>
    </submittedName>
</protein>
<feature type="compositionally biased region" description="Basic and acidic residues" evidence="1">
    <location>
        <begin position="268"/>
        <end position="278"/>
    </location>
</feature>
<feature type="region of interest" description="Disordered" evidence="1">
    <location>
        <begin position="171"/>
        <end position="191"/>
    </location>
</feature>
<dbReference type="AlphaFoldDB" id="A0A0L7L372"/>
<organism evidence="2 3">
    <name type="scientific">Operophtera brumata</name>
    <name type="common">Winter moth</name>
    <name type="synonym">Phalaena brumata</name>
    <dbReference type="NCBI Taxonomy" id="104452"/>
    <lineage>
        <taxon>Eukaryota</taxon>
        <taxon>Metazoa</taxon>
        <taxon>Ecdysozoa</taxon>
        <taxon>Arthropoda</taxon>
        <taxon>Hexapoda</taxon>
        <taxon>Insecta</taxon>
        <taxon>Pterygota</taxon>
        <taxon>Neoptera</taxon>
        <taxon>Endopterygota</taxon>
        <taxon>Lepidoptera</taxon>
        <taxon>Glossata</taxon>
        <taxon>Ditrysia</taxon>
        <taxon>Geometroidea</taxon>
        <taxon>Geometridae</taxon>
        <taxon>Larentiinae</taxon>
        <taxon>Operophtera</taxon>
    </lineage>
</organism>
<dbReference type="EMBL" id="JTDY01003330">
    <property type="protein sequence ID" value="KOB69719.1"/>
    <property type="molecule type" value="Genomic_DNA"/>
</dbReference>
<evidence type="ECO:0000313" key="2">
    <source>
        <dbReference type="EMBL" id="KOB69719.1"/>
    </source>
</evidence>
<feature type="compositionally biased region" description="Basic and acidic residues" evidence="1">
    <location>
        <begin position="176"/>
        <end position="191"/>
    </location>
</feature>
<feature type="region of interest" description="Disordered" evidence="1">
    <location>
        <begin position="268"/>
        <end position="301"/>
    </location>
</feature>
<feature type="region of interest" description="Disordered" evidence="1">
    <location>
        <begin position="448"/>
        <end position="481"/>
    </location>
</feature>